<evidence type="ECO:0000313" key="6">
    <source>
        <dbReference type="EMBL" id="XBP70739.1"/>
    </source>
</evidence>
<dbReference type="InterPro" id="IPR058647">
    <property type="entry name" value="BSH_CzcB-like"/>
</dbReference>
<dbReference type="Pfam" id="PF25954">
    <property type="entry name" value="Beta-barrel_RND_2"/>
    <property type="match status" value="1"/>
</dbReference>
<dbReference type="Pfam" id="PF25967">
    <property type="entry name" value="RND-MFP_C"/>
    <property type="match status" value="1"/>
</dbReference>
<evidence type="ECO:0000256" key="2">
    <source>
        <dbReference type="SAM" id="MobiDB-lite"/>
    </source>
</evidence>
<dbReference type="InterPro" id="IPR058792">
    <property type="entry name" value="Beta-barrel_RND_2"/>
</dbReference>
<organism evidence="6">
    <name type="scientific">Polaromonas hydrogenivorans</name>
    <dbReference type="NCBI Taxonomy" id="335476"/>
    <lineage>
        <taxon>Bacteria</taxon>
        <taxon>Pseudomonadati</taxon>
        <taxon>Pseudomonadota</taxon>
        <taxon>Betaproteobacteria</taxon>
        <taxon>Burkholderiales</taxon>
        <taxon>Comamonadaceae</taxon>
        <taxon>Polaromonas</taxon>
    </lineage>
</organism>
<dbReference type="Gene3D" id="2.40.50.100">
    <property type="match status" value="1"/>
</dbReference>
<evidence type="ECO:0000259" key="5">
    <source>
        <dbReference type="Pfam" id="PF25973"/>
    </source>
</evidence>
<feature type="compositionally biased region" description="Basic and acidic residues" evidence="2">
    <location>
        <begin position="409"/>
        <end position="424"/>
    </location>
</feature>
<dbReference type="GO" id="GO:1990281">
    <property type="term" value="C:efflux pump complex"/>
    <property type="evidence" value="ECO:0007669"/>
    <property type="project" value="TreeGrafter"/>
</dbReference>
<dbReference type="GO" id="GO:0015562">
    <property type="term" value="F:efflux transmembrane transporter activity"/>
    <property type="evidence" value="ECO:0007669"/>
    <property type="project" value="TreeGrafter"/>
</dbReference>
<dbReference type="PANTHER" id="PTHR30469">
    <property type="entry name" value="MULTIDRUG RESISTANCE PROTEIN MDTA"/>
    <property type="match status" value="1"/>
</dbReference>
<protein>
    <submittedName>
        <fullName evidence="6">Efflux RND transporter periplasmic adaptor subunit</fullName>
    </submittedName>
</protein>
<evidence type="ECO:0000259" key="4">
    <source>
        <dbReference type="Pfam" id="PF25967"/>
    </source>
</evidence>
<reference evidence="6" key="1">
    <citation type="submission" date="2024-05" db="EMBL/GenBank/DDBJ databases">
        <authorList>
            <person name="Bunk B."/>
            <person name="Swiderski J."/>
            <person name="Sproer C."/>
            <person name="Thiel V."/>
        </authorList>
    </citation>
    <scope>NUCLEOTIDE SEQUENCE</scope>
    <source>
        <strain evidence="6">DSM 17735</strain>
    </source>
</reference>
<dbReference type="Gene3D" id="2.40.420.20">
    <property type="match status" value="1"/>
</dbReference>
<sequence length="424" mass="44999">MSSSPSLNHEPIHPEAGRPLRRARWIGLSVLALLLGGAGVRTYVNAAHAKSVEDRTGRSALRSVLTTQARPGQGLRTVALPATLRGRNEAALYARTNGYVRAWTRDIGDKVSKGDVLALIDTPEVDQDLAQAQATQEQIKARLALAQSSLARWEGLRQRDAVSQQELDERRAAQQQALADLAASQANVRRLRQMHDFGRITAPFDGVVIKRNVEVGALVAAGSAANTKELFYLAQTDVLRLTVAIPQVYAADVAVGKEVSIKLLERPNAPGKGQITRVSGGVDVATRSVQVEVSMDNQRGDFLPGAYVEVALPLSGAAKTLLLSPSTLQFRQDGAQVAVVGEGGKVSLRQVKLGRDLGRSVEVIAGISSKDAVILNPPDTMEEGERVLAQKAPEDKPAPKPAGGASRPAEAKADGDKDAKGGKA</sequence>
<dbReference type="InterPro" id="IPR058627">
    <property type="entry name" value="MdtA-like_C"/>
</dbReference>
<feature type="domain" description="CzcB-like barrel-sandwich hybrid" evidence="5">
    <location>
        <begin position="90"/>
        <end position="223"/>
    </location>
</feature>
<feature type="domain" description="Multidrug resistance protein MdtA-like C-terminal permuted SH3" evidence="4">
    <location>
        <begin position="331"/>
        <end position="375"/>
    </location>
</feature>
<name>A0AAU7LSV6_9BURK</name>
<dbReference type="SUPFAM" id="SSF111369">
    <property type="entry name" value="HlyD-like secretion proteins"/>
    <property type="match status" value="1"/>
</dbReference>
<feature type="region of interest" description="Disordered" evidence="2">
    <location>
        <begin position="375"/>
        <end position="424"/>
    </location>
</feature>
<dbReference type="Gene3D" id="2.40.30.170">
    <property type="match status" value="1"/>
</dbReference>
<dbReference type="InterPro" id="IPR006143">
    <property type="entry name" value="RND_pump_MFP"/>
</dbReference>
<gene>
    <name evidence="6" type="ORF">ABLV49_02690</name>
</gene>
<dbReference type="AlphaFoldDB" id="A0AAU7LSV6"/>
<accession>A0AAU7LSV6</accession>
<dbReference type="Gene3D" id="1.10.287.470">
    <property type="entry name" value="Helix hairpin bin"/>
    <property type="match status" value="1"/>
</dbReference>
<evidence type="ECO:0000259" key="3">
    <source>
        <dbReference type="Pfam" id="PF25954"/>
    </source>
</evidence>
<dbReference type="EMBL" id="CP157675">
    <property type="protein sequence ID" value="XBP70739.1"/>
    <property type="molecule type" value="Genomic_DNA"/>
</dbReference>
<comment type="similarity">
    <text evidence="1">Belongs to the membrane fusion protein (MFP) (TC 8.A.1) family.</text>
</comment>
<proteinExistence type="inferred from homology"/>
<evidence type="ECO:0000256" key="1">
    <source>
        <dbReference type="ARBA" id="ARBA00009477"/>
    </source>
</evidence>
<dbReference type="RefSeq" id="WP_349280076.1">
    <property type="nucleotide sequence ID" value="NZ_CBCSCU010000039.1"/>
</dbReference>
<feature type="compositionally biased region" description="Basic and acidic residues" evidence="2">
    <location>
        <begin position="383"/>
        <end position="398"/>
    </location>
</feature>
<dbReference type="Pfam" id="PF25973">
    <property type="entry name" value="BSH_CzcB"/>
    <property type="match status" value="1"/>
</dbReference>
<dbReference type="PANTHER" id="PTHR30469:SF37">
    <property type="entry name" value="RAGD PROTEIN"/>
    <property type="match status" value="1"/>
</dbReference>
<dbReference type="NCBIfam" id="TIGR01730">
    <property type="entry name" value="RND_mfp"/>
    <property type="match status" value="1"/>
</dbReference>
<feature type="domain" description="CusB-like beta-barrel" evidence="3">
    <location>
        <begin position="241"/>
        <end position="312"/>
    </location>
</feature>